<evidence type="ECO:0000313" key="1">
    <source>
        <dbReference type="EMBL" id="GGM78316.1"/>
    </source>
</evidence>
<proteinExistence type="predicted"/>
<dbReference type="AlphaFoldDB" id="A0A917UBX1"/>
<protein>
    <submittedName>
        <fullName evidence="1">Uncharacterized protein</fullName>
    </submittedName>
</protein>
<keyword evidence="2" id="KW-1185">Reference proteome</keyword>
<reference evidence="1" key="2">
    <citation type="submission" date="2020-09" db="EMBL/GenBank/DDBJ databases">
        <authorList>
            <person name="Sun Q."/>
            <person name="Ohkuma M."/>
        </authorList>
    </citation>
    <scope>NUCLEOTIDE SEQUENCE</scope>
    <source>
        <strain evidence="1">JCM 19831</strain>
    </source>
</reference>
<accession>A0A917UBX1</accession>
<name>A0A917UBX1_9ACTN</name>
<organism evidence="1 2">
    <name type="scientific">Dactylosporangium sucinum</name>
    <dbReference type="NCBI Taxonomy" id="1424081"/>
    <lineage>
        <taxon>Bacteria</taxon>
        <taxon>Bacillati</taxon>
        <taxon>Actinomycetota</taxon>
        <taxon>Actinomycetes</taxon>
        <taxon>Micromonosporales</taxon>
        <taxon>Micromonosporaceae</taxon>
        <taxon>Dactylosporangium</taxon>
    </lineage>
</organism>
<gene>
    <name evidence="1" type="ORF">GCM10007977_094780</name>
</gene>
<comment type="caution">
    <text evidence="1">The sequence shown here is derived from an EMBL/GenBank/DDBJ whole genome shotgun (WGS) entry which is preliminary data.</text>
</comment>
<dbReference type="EMBL" id="BMPI01000077">
    <property type="protein sequence ID" value="GGM78316.1"/>
    <property type="molecule type" value="Genomic_DNA"/>
</dbReference>
<reference evidence="1" key="1">
    <citation type="journal article" date="2014" name="Int. J. Syst. Evol. Microbiol.">
        <title>Complete genome sequence of Corynebacterium casei LMG S-19264T (=DSM 44701T), isolated from a smear-ripened cheese.</title>
        <authorList>
            <consortium name="US DOE Joint Genome Institute (JGI-PGF)"/>
            <person name="Walter F."/>
            <person name="Albersmeier A."/>
            <person name="Kalinowski J."/>
            <person name="Ruckert C."/>
        </authorList>
    </citation>
    <scope>NUCLEOTIDE SEQUENCE</scope>
    <source>
        <strain evidence="1">JCM 19831</strain>
    </source>
</reference>
<sequence>MINVHQFGALPAYAAADDEAVSVLVAGNVVLWDEISTADPKPWKLEVFDAARRWARHRGL</sequence>
<evidence type="ECO:0000313" key="2">
    <source>
        <dbReference type="Proteomes" id="UP000642070"/>
    </source>
</evidence>
<dbReference type="Proteomes" id="UP000642070">
    <property type="component" value="Unassembled WGS sequence"/>
</dbReference>